<evidence type="ECO:0000313" key="15">
    <source>
        <dbReference type="Proteomes" id="UP001519343"/>
    </source>
</evidence>
<feature type="domain" description="NlpC/P60" evidence="13">
    <location>
        <begin position="146"/>
        <end position="267"/>
    </location>
</feature>
<gene>
    <name evidence="14" type="ORF">J2Z37_000270</name>
</gene>
<dbReference type="GO" id="GO:0016787">
    <property type="term" value="F:hydrolase activity"/>
    <property type="evidence" value="ECO:0007669"/>
    <property type="project" value="UniProtKB-KW"/>
</dbReference>
<dbReference type="InterPro" id="IPR036779">
    <property type="entry name" value="LysM_dom_sf"/>
</dbReference>
<evidence type="ECO:0000256" key="5">
    <source>
        <dbReference type="ARBA" id="ARBA00022729"/>
    </source>
</evidence>
<accession>A0ABS4GJ44</accession>
<dbReference type="SUPFAM" id="SSF54001">
    <property type="entry name" value="Cysteine proteinases"/>
    <property type="match status" value="1"/>
</dbReference>
<feature type="domain" description="SH3b" evidence="11">
    <location>
        <begin position="76"/>
        <end position="138"/>
    </location>
</feature>
<dbReference type="PANTHER" id="PTHR47053">
    <property type="entry name" value="MUREIN DD-ENDOPEPTIDASE MEPH-RELATED"/>
    <property type="match status" value="1"/>
</dbReference>
<comment type="function">
    <text evidence="1">This major extracellular protein may be involved in the invasion of non-professional phagocytic cells by Listeria.</text>
</comment>
<evidence type="ECO:0000259" key="12">
    <source>
        <dbReference type="PROSITE" id="PS51782"/>
    </source>
</evidence>
<dbReference type="Gene3D" id="3.90.1720.10">
    <property type="entry name" value="endopeptidase domain like (from Nostoc punctiforme)"/>
    <property type="match status" value="1"/>
</dbReference>
<keyword evidence="6" id="KW-0677">Repeat</keyword>
<dbReference type="InterPro" id="IPR018392">
    <property type="entry name" value="LysM"/>
</dbReference>
<evidence type="ECO:0000313" key="14">
    <source>
        <dbReference type="EMBL" id="MBP1930283.1"/>
    </source>
</evidence>
<dbReference type="InterPro" id="IPR003646">
    <property type="entry name" value="SH3-like_bac-type"/>
</dbReference>
<dbReference type="Proteomes" id="UP001519343">
    <property type="component" value="Unassembled WGS sequence"/>
</dbReference>
<keyword evidence="4" id="KW-0645">Protease</keyword>
<dbReference type="SMART" id="SM00257">
    <property type="entry name" value="LysM"/>
    <property type="match status" value="1"/>
</dbReference>
<reference evidence="14 15" key="1">
    <citation type="submission" date="2021-03" db="EMBL/GenBank/DDBJ databases">
        <title>Genomic Encyclopedia of Type Strains, Phase IV (KMG-IV): sequencing the most valuable type-strain genomes for metagenomic binning, comparative biology and taxonomic classification.</title>
        <authorList>
            <person name="Goeker M."/>
        </authorList>
    </citation>
    <scope>NUCLEOTIDE SEQUENCE [LARGE SCALE GENOMIC DNA]</scope>
    <source>
        <strain evidence="14 15">DSM 24738</strain>
    </source>
</reference>
<evidence type="ECO:0000256" key="1">
    <source>
        <dbReference type="ARBA" id="ARBA00003740"/>
    </source>
</evidence>
<name>A0ABS4GJ44_9BACL</name>
<evidence type="ECO:0000256" key="7">
    <source>
        <dbReference type="ARBA" id="ARBA00022801"/>
    </source>
</evidence>
<dbReference type="Pfam" id="PF01476">
    <property type="entry name" value="LysM"/>
    <property type="match status" value="1"/>
</dbReference>
<keyword evidence="5 10" id="KW-0732">Signal</keyword>
<feature type="signal peptide" evidence="10">
    <location>
        <begin position="1"/>
        <end position="21"/>
    </location>
</feature>
<dbReference type="CDD" id="cd00118">
    <property type="entry name" value="LysM"/>
    <property type="match status" value="1"/>
</dbReference>
<evidence type="ECO:0000256" key="9">
    <source>
        <dbReference type="ARBA" id="ARBA00032855"/>
    </source>
</evidence>
<feature type="chain" id="PRO_5045050682" description="Probable endopeptidase p60" evidence="10">
    <location>
        <begin position="22"/>
        <end position="271"/>
    </location>
</feature>
<dbReference type="InterPro" id="IPR038765">
    <property type="entry name" value="Papain-like_cys_pep_sf"/>
</dbReference>
<comment type="similarity">
    <text evidence="2">Belongs to the peptidase C40 family.</text>
</comment>
<comment type="caution">
    <text evidence="14">The sequence shown here is derived from an EMBL/GenBank/DDBJ whole genome shotgun (WGS) entry which is preliminary data.</text>
</comment>
<evidence type="ECO:0000256" key="2">
    <source>
        <dbReference type="ARBA" id="ARBA00007074"/>
    </source>
</evidence>
<dbReference type="Gene3D" id="2.30.30.40">
    <property type="entry name" value="SH3 Domains"/>
    <property type="match status" value="1"/>
</dbReference>
<dbReference type="SMART" id="SM00287">
    <property type="entry name" value="SH3b"/>
    <property type="match status" value="1"/>
</dbReference>
<keyword evidence="15" id="KW-1185">Reference proteome</keyword>
<evidence type="ECO:0000259" key="11">
    <source>
        <dbReference type="PROSITE" id="PS51781"/>
    </source>
</evidence>
<dbReference type="Pfam" id="PF00877">
    <property type="entry name" value="NLPC_P60"/>
    <property type="match status" value="1"/>
</dbReference>
<evidence type="ECO:0000256" key="6">
    <source>
        <dbReference type="ARBA" id="ARBA00022737"/>
    </source>
</evidence>
<dbReference type="Pfam" id="PF08239">
    <property type="entry name" value="SH3_3"/>
    <property type="match status" value="1"/>
</dbReference>
<evidence type="ECO:0000256" key="8">
    <source>
        <dbReference type="ARBA" id="ARBA00022807"/>
    </source>
</evidence>
<evidence type="ECO:0000259" key="13">
    <source>
        <dbReference type="PROSITE" id="PS51935"/>
    </source>
</evidence>
<evidence type="ECO:0000256" key="4">
    <source>
        <dbReference type="ARBA" id="ARBA00022670"/>
    </source>
</evidence>
<feature type="domain" description="LysM" evidence="12">
    <location>
        <begin position="23"/>
        <end position="66"/>
    </location>
</feature>
<dbReference type="RefSeq" id="WP_209808173.1">
    <property type="nucleotide sequence ID" value="NZ_JAGGKT010000001.1"/>
</dbReference>
<dbReference type="InterPro" id="IPR051202">
    <property type="entry name" value="Peptidase_C40"/>
</dbReference>
<keyword evidence="8" id="KW-0788">Thiol protease</keyword>
<dbReference type="PROSITE" id="PS51935">
    <property type="entry name" value="NLPC_P60"/>
    <property type="match status" value="1"/>
</dbReference>
<dbReference type="PROSITE" id="PS51781">
    <property type="entry name" value="SH3B"/>
    <property type="match status" value="1"/>
</dbReference>
<protein>
    <recommendedName>
        <fullName evidence="3">Probable endopeptidase p60</fullName>
    </recommendedName>
    <alternativeName>
        <fullName evidence="9">Invasion-associated protein p60</fullName>
    </alternativeName>
</protein>
<dbReference type="InterPro" id="IPR000064">
    <property type="entry name" value="NLP_P60_dom"/>
</dbReference>
<keyword evidence="7 14" id="KW-0378">Hydrolase</keyword>
<dbReference type="PANTHER" id="PTHR47053:SF1">
    <property type="entry name" value="MUREIN DD-ENDOPEPTIDASE MEPH-RELATED"/>
    <property type="match status" value="1"/>
</dbReference>
<proteinExistence type="inferred from homology"/>
<evidence type="ECO:0000256" key="3">
    <source>
        <dbReference type="ARBA" id="ARBA00013385"/>
    </source>
</evidence>
<dbReference type="EMBL" id="JAGGKT010000001">
    <property type="protein sequence ID" value="MBP1930283.1"/>
    <property type="molecule type" value="Genomic_DNA"/>
</dbReference>
<dbReference type="PROSITE" id="PS51782">
    <property type="entry name" value="LYSM"/>
    <property type="match status" value="1"/>
</dbReference>
<dbReference type="Gene3D" id="3.10.350.10">
    <property type="entry name" value="LysM domain"/>
    <property type="match status" value="1"/>
</dbReference>
<evidence type="ECO:0000256" key="10">
    <source>
        <dbReference type="SAM" id="SignalP"/>
    </source>
</evidence>
<sequence length="271" mass="29673">MKRKIAGFLFASILFSSPAFAQEDYTVQAGDSLWKISEKFSASVSEIKEANQLASESLSIGQKLVIPGSGKDSKEKKLAVVQAGNLNLRESSSLDSKVITMLHRGTSVEVLDKGEEWSKVKAGEEVGFVATEYLNFNREKASRSSNLLSERLRSITSDLIGIPYRYGGTTPKGFDCSGLTAYVMGELGVDLPRSSAEQFSVGTKVSKGDLVPGDLVFFDSLGKGDISHVGIYIGNNKMVHSATKKVEVSDLDWYFDHYPYYGAKRVFEFDS</sequence>
<organism evidence="14 15">
    <name type="scientific">Ammoniphilus resinae</name>
    <dbReference type="NCBI Taxonomy" id="861532"/>
    <lineage>
        <taxon>Bacteria</taxon>
        <taxon>Bacillati</taxon>
        <taxon>Bacillota</taxon>
        <taxon>Bacilli</taxon>
        <taxon>Bacillales</taxon>
        <taxon>Paenibacillaceae</taxon>
        <taxon>Aneurinibacillus group</taxon>
        <taxon>Ammoniphilus</taxon>
    </lineage>
</organism>
<dbReference type="SUPFAM" id="SSF54106">
    <property type="entry name" value="LysM domain"/>
    <property type="match status" value="1"/>
</dbReference>